<dbReference type="AlphaFoldDB" id="A0A6L6YKY8"/>
<comment type="caution">
    <text evidence="2">The sequence shown here is derived from an EMBL/GenBank/DDBJ whole genome shotgun (WGS) entry which is preliminary data.</text>
</comment>
<name>A0A6L6YKY8_9BURK</name>
<evidence type="ECO:0000313" key="3">
    <source>
        <dbReference type="Proteomes" id="UP000472580"/>
    </source>
</evidence>
<dbReference type="Gene3D" id="3.30.1130.10">
    <property type="match status" value="1"/>
</dbReference>
<dbReference type="SMART" id="SM00905">
    <property type="entry name" value="FolB"/>
    <property type="match status" value="1"/>
</dbReference>
<accession>A0A6L6YKY8</accession>
<reference evidence="2 3" key="1">
    <citation type="submission" date="2019-12" db="EMBL/GenBank/DDBJ databases">
        <title>Microbes associate with the intestines of laboratory mice.</title>
        <authorList>
            <person name="Navarre W."/>
            <person name="Wong E."/>
        </authorList>
    </citation>
    <scope>NUCLEOTIDE SEQUENCE [LARGE SCALE GENOMIC DNA]</scope>
    <source>
        <strain evidence="2 3">NM82_D38</strain>
    </source>
</reference>
<sequence>MVFDNLMFSGQLRKVIIKNYIAQAQIGVYEHEKNKVQKVRFNVDLYVRKAPGIPREFSEVYNYDLVPQVIEKTIARGHFDLQETLIGEIARELLKDQEVAALRIRSEKLEVYPNAESAGIEEFFVQDDSQRPKEC</sequence>
<keyword evidence="3" id="KW-1185">Reference proteome</keyword>
<dbReference type="Proteomes" id="UP000472580">
    <property type="component" value="Unassembled WGS sequence"/>
</dbReference>
<proteinExistence type="predicted"/>
<protein>
    <submittedName>
        <fullName evidence="2">Dihydroneopterin aldolase</fullName>
    </submittedName>
</protein>
<dbReference type="GO" id="GO:0004150">
    <property type="term" value="F:dihydroneopterin aldolase activity"/>
    <property type="evidence" value="ECO:0007669"/>
    <property type="project" value="InterPro"/>
</dbReference>
<dbReference type="Pfam" id="PF02152">
    <property type="entry name" value="FolB"/>
    <property type="match status" value="1"/>
</dbReference>
<gene>
    <name evidence="2" type="ORF">E5987_00835</name>
</gene>
<evidence type="ECO:0000259" key="1">
    <source>
        <dbReference type="SMART" id="SM00905"/>
    </source>
</evidence>
<dbReference type="GO" id="GO:0006760">
    <property type="term" value="P:folic acid-containing compound metabolic process"/>
    <property type="evidence" value="ECO:0007669"/>
    <property type="project" value="InterPro"/>
</dbReference>
<dbReference type="SUPFAM" id="SSF55620">
    <property type="entry name" value="Tetrahydrobiopterin biosynthesis enzymes-like"/>
    <property type="match status" value="1"/>
</dbReference>
<organism evidence="2 3">
    <name type="scientific">Parasutterella muris</name>
    <dbReference type="NCBI Taxonomy" id="2565572"/>
    <lineage>
        <taxon>Bacteria</taxon>
        <taxon>Pseudomonadati</taxon>
        <taxon>Pseudomonadota</taxon>
        <taxon>Betaproteobacteria</taxon>
        <taxon>Burkholderiales</taxon>
        <taxon>Sutterellaceae</taxon>
        <taxon>Parasutterella</taxon>
    </lineage>
</organism>
<evidence type="ECO:0000313" key="2">
    <source>
        <dbReference type="EMBL" id="MVX55751.1"/>
    </source>
</evidence>
<dbReference type="InterPro" id="IPR043133">
    <property type="entry name" value="GTP-CH-I_C/QueF"/>
</dbReference>
<dbReference type="InterPro" id="IPR006157">
    <property type="entry name" value="FolB_dom"/>
</dbReference>
<dbReference type="EMBL" id="WSRP01000002">
    <property type="protein sequence ID" value="MVX55751.1"/>
    <property type="molecule type" value="Genomic_DNA"/>
</dbReference>
<feature type="domain" description="Dihydroneopterin aldolase/epimerase" evidence="1">
    <location>
        <begin position="15"/>
        <end position="122"/>
    </location>
</feature>